<keyword evidence="2" id="KW-0645">Protease</keyword>
<feature type="domain" description="PrcB C-terminal" evidence="1">
    <location>
        <begin position="91"/>
        <end position="146"/>
    </location>
</feature>
<evidence type="ECO:0000259" key="1">
    <source>
        <dbReference type="Pfam" id="PF14343"/>
    </source>
</evidence>
<evidence type="ECO:0000313" key="3">
    <source>
        <dbReference type="Proteomes" id="UP001442364"/>
    </source>
</evidence>
<dbReference type="Proteomes" id="UP001442364">
    <property type="component" value="Unassembled WGS sequence"/>
</dbReference>
<protein>
    <submittedName>
        <fullName evidence="2">Protease complex subunit PrcB family protein</fullName>
    </submittedName>
</protein>
<dbReference type="GO" id="GO:0008233">
    <property type="term" value="F:peptidase activity"/>
    <property type="evidence" value="ECO:0007669"/>
    <property type="project" value="UniProtKB-KW"/>
</dbReference>
<accession>A0ABV1BXV5</accession>
<keyword evidence="3" id="KW-1185">Reference proteome</keyword>
<reference evidence="2 3" key="1">
    <citation type="submission" date="2024-03" db="EMBL/GenBank/DDBJ databases">
        <title>Human intestinal bacterial collection.</title>
        <authorList>
            <person name="Pauvert C."/>
            <person name="Hitch T.C.A."/>
            <person name="Clavel T."/>
        </authorList>
    </citation>
    <scope>NUCLEOTIDE SEQUENCE [LARGE SCALE GENOMIC DNA]</scope>
    <source>
        <strain evidence="2 3">CLA-AA-H255</strain>
    </source>
</reference>
<gene>
    <name evidence="2" type="ORF">WMO14_10435</name>
</gene>
<dbReference type="EMBL" id="JBBMER010000007">
    <property type="protein sequence ID" value="MEQ2380298.1"/>
    <property type="molecule type" value="Genomic_DNA"/>
</dbReference>
<name>A0ABV1BXV5_9FIRM</name>
<dbReference type="Pfam" id="PF14343">
    <property type="entry name" value="PrcB_C"/>
    <property type="match status" value="1"/>
</dbReference>
<evidence type="ECO:0000313" key="2">
    <source>
        <dbReference type="EMBL" id="MEQ2380298.1"/>
    </source>
</evidence>
<proteinExistence type="predicted"/>
<dbReference type="InterPro" id="IPR025748">
    <property type="entry name" value="PrcB_C_dom"/>
</dbReference>
<sequence length="158" mass="18128">MGSYQQFKYKKHFIRKNVFMRKHMFLNITVVVALMLAISFCMACSGGQADNHEKIDYTVVENEDLPIELKKLIDNKKQSTLRLTYTTKDYTYIVAGYGTKETSGYSIRVDDVYVSGNAVYADFKLIGPAEGEQVNEVSTTPYIVLKYEKRDESVVFKM</sequence>
<keyword evidence="2" id="KW-0378">Hydrolase</keyword>
<organism evidence="2 3">
    <name type="scientific">[Lactobacillus] rogosae</name>
    <dbReference type="NCBI Taxonomy" id="706562"/>
    <lineage>
        <taxon>Bacteria</taxon>
        <taxon>Bacillati</taxon>
        <taxon>Bacillota</taxon>
        <taxon>Clostridia</taxon>
        <taxon>Lachnospirales</taxon>
        <taxon>Lachnospiraceae</taxon>
        <taxon>Lachnospira</taxon>
    </lineage>
</organism>
<dbReference type="GO" id="GO:0006508">
    <property type="term" value="P:proteolysis"/>
    <property type="evidence" value="ECO:0007669"/>
    <property type="project" value="UniProtKB-KW"/>
</dbReference>
<dbReference type="RefSeq" id="WP_022502383.1">
    <property type="nucleotide sequence ID" value="NZ_DAWCMB010000376.1"/>
</dbReference>
<comment type="caution">
    <text evidence="2">The sequence shown here is derived from an EMBL/GenBank/DDBJ whole genome shotgun (WGS) entry which is preliminary data.</text>
</comment>